<protein>
    <submittedName>
        <fullName evidence="2">Uncharacterized protein</fullName>
    </submittedName>
</protein>
<feature type="transmembrane region" description="Helical" evidence="1">
    <location>
        <begin position="12"/>
        <end position="37"/>
    </location>
</feature>
<feature type="transmembrane region" description="Helical" evidence="1">
    <location>
        <begin position="43"/>
        <end position="64"/>
    </location>
</feature>
<comment type="caution">
    <text evidence="2">The sequence shown here is derived from an EMBL/GenBank/DDBJ whole genome shotgun (WGS) entry which is preliminary data.</text>
</comment>
<evidence type="ECO:0000256" key="1">
    <source>
        <dbReference type="SAM" id="Phobius"/>
    </source>
</evidence>
<gene>
    <name evidence="2" type="ORF">ElyMa_000938600</name>
</gene>
<dbReference type="AlphaFoldDB" id="A0AAV4HBB7"/>
<keyword evidence="1" id="KW-0812">Transmembrane</keyword>
<evidence type="ECO:0000313" key="3">
    <source>
        <dbReference type="Proteomes" id="UP000762676"/>
    </source>
</evidence>
<organism evidence="2 3">
    <name type="scientific">Elysia marginata</name>
    <dbReference type="NCBI Taxonomy" id="1093978"/>
    <lineage>
        <taxon>Eukaryota</taxon>
        <taxon>Metazoa</taxon>
        <taxon>Spiralia</taxon>
        <taxon>Lophotrochozoa</taxon>
        <taxon>Mollusca</taxon>
        <taxon>Gastropoda</taxon>
        <taxon>Heterobranchia</taxon>
        <taxon>Euthyneura</taxon>
        <taxon>Panpulmonata</taxon>
        <taxon>Sacoglossa</taxon>
        <taxon>Placobranchoidea</taxon>
        <taxon>Plakobranchidae</taxon>
        <taxon>Elysia</taxon>
    </lineage>
</organism>
<keyword evidence="3" id="KW-1185">Reference proteome</keyword>
<evidence type="ECO:0000313" key="2">
    <source>
        <dbReference type="EMBL" id="GFR95233.1"/>
    </source>
</evidence>
<name>A0AAV4HBB7_9GAST</name>
<keyword evidence="1" id="KW-1133">Transmembrane helix</keyword>
<keyword evidence="1" id="KW-0472">Membrane</keyword>
<dbReference type="EMBL" id="BMAT01001911">
    <property type="protein sequence ID" value="GFR95233.1"/>
    <property type="molecule type" value="Genomic_DNA"/>
</dbReference>
<accession>A0AAV4HBB7</accession>
<sequence>MVRVVATAVVEVVVSAAGAAAAVVVVVVVAVVVVIVVVAVVRVMVVVAGAVVEVVVSGNVSTCVRRLGRREPWPELRRAIRNNLVQMGRLDFLLVSDSVLIHTIGQTIELRHKI</sequence>
<reference evidence="2 3" key="1">
    <citation type="journal article" date="2021" name="Elife">
        <title>Chloroplast acquisition without the gene transfer in kleptoplastic sea slugs, Plakobranchus ocellatus.</title>
        <authorList>
            <person name="Maeda T."/>
            <person name="Takahashi S."/>
            <person name="Yoshida T."/>
            <person name="Shimamura S."/>
            <person name="Takaki Y."/>
            <person name="Nagai Y."/>
            <person name="Toyoda A."/>
            <person name="Suzuki Y."/>
            <person name="Arimoto A."/>
            <person name="Ishii H."/>
            <person name="Satoh N."/>
            <person name="Nishiyama T."/>
            <person name="Hasebe M."/>
            <person name="Maruyama T."/>
            <person name="Minagawa J."/>
            <person name="Obokata J."/>
            <person name="Shigenobu S."/>
        </authorList>
    </citation>
    <scope>NUCLEOTIDE SEQUENCE [LARGE SCALE GENOMIC DNA]</scope>
</reference>
<dbReference type="Proteomes" id="UP000762676">
    <property type="component" value="Unassembled WGS sequence"/>
</dbReference>
<proteinExistence type="predicted"/>